<comment type="function">
    <text evidence="7">Key enzyme in folate metabolism. Catalyzes an essential reaction for de novo glycine and purine synthesis, and for DNA precursor synthesis.</text>
</comment>
<protein>
    <recommendedName>
        <fullName evidence="3 7">Dihydrofolate reductase</fullName>
        <ecNumber evidence="3 7">1.5.1.3</ecNumber>
    </recommendedName>
</protein>
<keyword evidence="11" id="KW-1185">Reference proteome</keyword>
<comment type="similarity">
    <text evidence="2 7 8">Belongs to the dihydrofolate reductase family.</text>
</comment>
<feature type="domain" description="DHFR" evidence="9">
    <location>
        <begin position="1"/>
        <end position="161"/>
    </location>
</feature>
<dbReference type="Proteomes" id="UP000238205">
    <property type="component" value="Unassembled WGS sequence"/>
</dbReference>
<evidence type="ECO:0000256" key="5">
    <source>
        <dbReference type="ARBA" id="ARBA00022857"/>
    </source>
</evidence>
<evidence type="ECO:0000256" key="2">
    <source>
        <dbReference type="ARBA" id="ARBA00009539"/>
    </source>
</evidence>
<dbReference type="OrthoDB" id="9804315at2"/>
<proteinExistence type="inferred from homology"/>
<keyword evidence="4 7" id="KW-0554">One-carbon metabolism</keyword>
<comment type="pathway">
    <text evidence="1 7">Cofactor biosynthesis; tetrahydrofolate biosynthesis; 5,6,7,8-tetrahydrofolate from 7,8-dihydrofolate: step 1/1.</text>
</comment>
<dbReference type="EC" id="1.5.1.3" evidence="3 7"/>
<dbReference type="GO" id="GO:0050661">
    <property type="term" value="F:NADP binding"/>
    <property type="evidence" value="ECO:0007669"/>
    <property type="project" value="InterPro"/>
</dbReference>
<comment type="caution">
    <text evidence="10">The sequence shown here is derived from an EMBL/GenBank/DDBJ whole genome shotgun (WGS) entry which is preliminary data.</text>
</comment>
<dbReference type="InterPro" id="IPR017925">
    <property type="entry name" value="DHFR_CS"/>
</dbReference>
<keyword evidence="6 7" id="KW-0560">Oxidoreductase</keyword>
<dbReference type="GO" id="GO:0006730">
    <property type="term" value="P:one-carbon metabolic process"/>
    <property type="evidence" value="ECO:0007669"/>
    <property type="project" value="UniProtKB-KW"/>
</dbReference>
<dbReference type="Gene3D" id="3.40.430.10">
    <property type="entry name" value="Dihydrofolate Reductase, subunit A"/>
    <property type="match status" value="1"/>
</dbReference>
<dbReference type="InterPro" id="IPR001796">
    <property type="entry name" value="DHFR_dom"/>
</dbReference>
<evidence type="ECO:0000256" key="1">
    <source>
        <dbReference type="ARBA" id="ARBA00004903"/>
    </source>
</evidence>
<dbReference type="RefSeq" id="WP_106190096.1">
    <property type="nucleotide sequence ID" value="NZ_PVTO01000001.1"/>
</dbReference>
<dbReference type="EMBL" id="PVTO01000001">
    <property type="protein sequence ID" value="PRY84182.1"/>
    <property type="molecule type" value="Genomic_DNA"/>
</dbReference>
<dbReference type="Pfam" id="PF00186">
    <property type="entry name" value="DHFR_1"/>
    <property type="match status" value="1"/>
</dbReference>
<name>A0A2T0WBU6_9LACT</name>
<dbReference type="InterPro" id="IPR012259">
    <property type="entry name" value="DHFR"/>
</dbReference>
<dbReference type="AlphaFoldDB" id="A0A2T0WBU6"/>
<dbReference type="UniPathway" id="UPA00077">
    <property type="reaction ID" value="UER00158"/>
</dbReference>
<dbReference type="GO" id="GO:0005829">
    <property type="term" value="C:cytosol"/>
    <property type="evidence" value="ECO:0007669"/>
    <property type="project" value="TreeGrafter"/>
</dbReference>
<keyword evidence="5 7" id="KW-0521">NADP</keyword>
<dbReference type="GO" id="GO:0004146">
    <property type="term" value="F:dihydrofolate reductase activity"/>
    <property type="evidence" value="ECO:0007669"/>
    <property type="project" value="UniProtKB-EC"/>
</dbReference>
<dbReference type="PRINTS" id="PR00070">
    <property type="entry name" value="DHFR"/>
</dbReference>
<sequence>MITFVWAEDENGLIGRDGELPWHLPADMAFFKEVTLTGNVAMGRKTLDSIPNPPLKNRVNYVLTRNETFQMPGVEVCHSKEELLKKSASSDKPLHVIGGVSLFSEFVDEVDMLYRTVIHDSFEGDTFIPPIDYSQFELIEEKEGTVDDKNRHPHTFQIFKRKTTH</sequence>
<dbReference type="SUPFAM" id="SSF53597">
    <property type="entry name" value="Dihydrofolate reductase-like"/>
    <property type="match status" value="1"/>
</dbReference>
<gene>
    <name evidence="10" type="ORF">CLV38_101103</name>
</gene>
<dbReference type="GO" id="GO:0046654">
    <property type="term" value="P:tetrahydrofolate biosynthetic process"/>
    <property type="evidence" value="ECO:0007669"/>
    <property type="project" value="UniProtKB-UniPathway"/>
</dbReference>
<evidence type="ECO:0000313" key="11">
    <source>
        <dbReference type="Proteomes" id="UP000238205"/>
    </source>
</evidence>
<dbReference type="InterPro" id="IPR024072">
    <property type="entry name" value="DHFR-like_dom_sf"/>
</dbReference>
<evidence type="ECO:0000256" key="6">
    <source>
        <dbReference type="ARBA" id="ARBA00023002"/>
    </source>
</evidence>
<evidence type="ECO:0000256" key="8">
    <source>
        <dbReference type="RuleBase" id="RU004474"/>
    </source>
</evidence>
<dbReference type="PANTHER" id="PTHR48069:SF3">
    <property type="entry name" value="DIHYDROFOLATE REDUCTASE"/>
    <property type="match status" value="1"/>
</dbReference>
<evidence type="ECO:0000256" key="4">
    <source>
        <dbReference type="ARBA" id="ARBA00022563"/>
    </source>
</evidence>
<comment type="catalytic activity">
    <reaction evidence="7">
        <text>(6S)-5,6,7,8-tetrahydrofolate + NADP(+) = 7,8-dihydrofolate + NADPH + H(+)</text>
        <dbReference type="Rhea" id="RHEA:15009"/>
        <dbReference type="ChEBI" id="CHEBI:15378"/>
        <dbReference type="ChEBI" id="CHEBI:57451"/>
        <dbReference type="ChEBI" id="CHEBI:57453"/>
        <dbReference type="ChEBI" id="CHEBI:57783"/>
        <dbReference type="ChEBI" id="CHEBI:58349"/>
        <dbReference type="EC" id="1.5.1.3"/>
    </reaction>
</comment>
<reference evidence="10 11" key="1">
    <citation type="submission" date="2018-03" db="EMBL/GenBank/DDBJ databases">
        <title>Genomic Encyclopedia of Archaeal and Bacterial Type Strains, Phase II (KMG-II): from individual species to whole genera.</title>
        <authorList>
            <person name="Goeker M."/>
        </authorList>
    </citation>
    <scope>NUCLEOTIDE SEQUENCE [LARGE SCALE GENOMIC DNA]</scope>
    <source>
        <strain evidence="10 11">DSM 13175</strain>
    </source>
</reference>
<dbReference type="PROSITE" id="PS51330">
    <property type="entry name" value="DHFR_2"/>
    <property type="match status" value="1"/>
</dbReference>
<dbReference type="PIRSF" id="PIRSF000194">
    <property type="entry name" value="DHFR"/>
    <property type="match status" value="1"/>
</dbReference>
<evidence type="ECO:0000256" key="7">
    <source>
        <dbReference type="PIRNR" id="PIRNR000194"/>
    </source>
</evidence>
<evidence type="ECO:0000313" key="10">
    <source>
        <dbReference type="EMBL" id="PRY84182.1"/>
    </source>
</evidence>
<evidence type="ECO:0000259" key="9">
    <source>
        <dbReference type="PROSITE" id="PS51330"/>
    </source>
</evidence>
<evidence type="ECO:0000256" key="3">
    <source>
        <dbReference type="ARBA" id="ARBA00012856"/>
    </source>
</evidence>
<dbReference type="GO" id="GO:0046655">
    <property type="term" value="P:folic acid metabolic process"/>
    <property type="evidence" value="ECO:0007669"/>
    <property type="project" value="TreeGrafter"/>
</dbReference>
<dbReference type="GO" id="GO:0046452">
    <property type="term" value="P:dihydrofolate metabolic process"/>
    <property type="evidence" value="ECO:0007669"/>
    <property type="project" value="TreeGrafter"/>
</dbReference>
<accession>A0A2T0WBU6</accession>
<dbReference type="CDD" id="cd00209">
    <property type="entry name" value="DHFR"/>
    <property type="match status" value="1"/>
</dbReference>
<dbReference type="PANTHER" id="PTHR48069">
    <property type="entry name" value="DIHYDROFOLATE REDUCTASE"/>
    <property type="match status" value="1"/>
</dbReference>
<dbReference type="PROSITE" id="PS00075">
    <property type="entry name" value="DHFR_1"/>
    <property type="match status" value="1"/>
</dbReference>
<organism evidence="10 11">
    <name type="scientific">Alkalibacterium olivapovliticus</name>
    <dbReference type="NCBI Taxonomy" id="99907"/>
    <lineage>
        <taxon>Bacteria</taxon>
        <taxon>Bacillati</taxon>
        <taxon>Bacillota</taxon>
        <taxon>Bacilli</taxon>
        <taxon>Lactobacillales</taxon>
        <taxon>Carnobacteriaceae</taxon>
        <taxon>Alkalibacterium</taxon>
    </lineage>
</organism>